<name>A0A0E9XI52_ANGAN</name>
<sequence>MTFLPHQTVLLNSVNETSGKLYSMYFYNQILRLLSNLTVVCSILRFEKPK</sequence>
<accession>A0A0E9XI52</accession>
<organism evidence="1">
    <name type="scientific">Anguilla anguilla</name>
    <name type="common">European freshwater eel</name>
    <name type="synonym">Muraena anguilla</name>
    <dbReference type="NCBI Taxonomy" id="7936"/>
    <lineage>
        <taxon>Eukaryota</taxon>
        <taxon>Metazoa</taxon>
        <taxon>Chordata</taxon>
        <taxon>Craniata</taxon>
        <taxon>Vertebrata</taxon>
        <taxon>Euteleostomi</taxon>
        <taxon>Actinopterygii</taxon>
        <taxon>Neopterygii</taxon>
        <taxon>Teleostei</taxon>
        <taxon>Anguilliformes</taxon>
        <taxon>Anguillidae</taxon>
        <taxon>Anguilla</taxon>
    </lineage>
</organism>
<protein>
    <submittedName>
        <fullName evidence="1">Uncharacterized protein</fullName>
    </submittedName>
</protein>
<dbReference type="EMBL" id="GBXM01006175">
    <property type="protein sequence ID" value="JAI02403.1"/>
    <property type="molecule type" value="Transcribed_RNA"/>
</dbReference>
<reference evidence="1" key="2">
    <citation type="journal article" date="2015" name="Fish Shellfish Immunol.">
        <title>Early steps in the European eel (Anguilla anguilla)-Vibrio vulnificus interaction in the gills: Role of the RtxA13 toxin.</title>
        <authorList>
            <person name="Callol A."/>
            <person name="Pajuelo D."/>
            <person name="Ebbesson L."/>
            <person name="Teles M."/>
            <person name="MacKenzie S."/>
            <person name="Amaro C."/>
        </authorList>
    </citation>
    <scope>NUCLEOTIDE SEQUENCE</scope>
</reference>
<dbReference type="AlphaFoldDB" id="A0A0E9XI52"/>
<evidence type="ECO:0000313" key="1">
    <source>
        <dbReference type="EMBL" id="JAI02403.1"/>
    </source>
</evidence>
<reference evidence="1" key="1">
    <citation type="submission" date="2014-11" db="EMBL/GenBank/DDBJ databases">
        <authorList>
            <person name="Amaro Gonzalez C."/>
        </authorList>
    </citation>
    <scope>NUCLEOTIDE SEQUENCE</scope>
</reference>
<proteinExistence type="predicted"/>